<dbReference type="InterPro" id="IPR054708">
    <property type="entry name" value="MTPAP-like_central"/>
</dbReference>
<dbReference type="GO" id="GO:0016779">
    <property type="term" value="F:nucleotidyltransferase activity"/>
    <property type="evidence" value="ECO:0007669"/>
    <property type="project" value="TreeGrafter"/>
</dbReference>
<dbReference type="OrthoDB" id="415620at2759"/>
<reference evidence="2 3" key="1">
    <citation type="submission" date="2014-11" db="EMBL/GenBank/DDBJ databases">
        <authorList>
            <person name="Zhu J."/>
            <person name="Qi W."/>
            <person name="Song R."/>
        </authorList>
    </citation>
    <scope>NUCLEOTIDE SEQUENCE [LARGE SCALE GENOMIC DNA]</scope>
</reference>
<dbReference type="AlphaFoldDB" id="A0A0G4FTK8"/>
<dbReference type="Gene3D" id="1.10.1410.10">
    <property type="match status" value="1"/>
</dbReference>
<dbReference type="Pfam" id="PF22600">
    <property type="entry name" value="MTPAP-like_central"/>
    <property type="match status" value="1"/>
</dbReference>
<feature type="domain" description="Poly(A) RNA polymerase mitochondrial-like central palm" evidence="1">
    <location>
        <begin position="4"/>
        <end position="46"/>
    </location>
</feature>
<keyword evidence="3" id="KW-1185">Reference proteome</keyword>
<dbReference type="EMBL" id="CDMY01000494">
    <property type="protein sequence ID" value="CEM17694.1"/>
    <property type="molecule type" value="Genomic_DNA"/>
</dbReference>
<dbReference type="InParanoid" id="A0A0G4FTK8"/>
<dbReference type="STRING" id="1169540.A0A0G4FTK8"/>
<dbReference type="InterPro" id="IPR043519">
    <property type="entry name" value="NT_sf"/>
</dbReference>
<dbReference type="GO" id="GO:0031123">
    <property type="term" value="P:RNA 3'-end processing"/>
    <property type="evidence" value="ECO:0007669"/>
    <property type="project" value="TreeGrafter"/>
</dbReference>
<proteinExistence type="predicted"/>
<organism evidence="2 3">
    <name type="scientific">Vitrella brassicaformis (strain CCMP3155)</name>
    <dbReference type="NCBI Taxonomy" id="1169540"/>
    <lineage>
        <taxon>Eukaryota</taxon>
        <taxon>Sar</taxon>
        <taxon>Alveolata</taxon>
        <taxon>Colpodellida</taxon>
        <taxon>Vitrellaceae</taxon>
        <taxon>Vitrella</taxon>
    </lineage>
</organism>
<dbReference type="PhylomeDB" id="A0A0G4FTK8"/>
<gene>
    <name evidence="2" type="ORF">Vbra_5933</name>
</gene>
<dbReference type="PANTHER" id="PTHR12271">
    <property type="entry name" value="POLY A POLYMERASE CID PAP -RELATED"/>
    <property type="match status" value="1"/>
</dbReference>
<evidence type="ECO:0000313" key="3">
    <source>
        <dbReference type="Proteomes" id="UP000041254"/>
    </source>
</evidence>
<dbReference type="SUPFAM" id="SSF81631">
    <property type="entry name" value="PAP/OAS1 substrate-binding domain"/>
    <property type="match status" value="1"/>
</dbReference>
<dbReference type="Proteomes" id="UP000041254">
    <property type="component" value="Unassembled WGS sequence"/>
</dbReference>
<name>A0A0G4FTK8_VITBC</name>
<evidence type="ECO:0000313" key="2">
    <source>
        <dbReference type="EMBL" id="CEM17694.1"/>
    </source>
</evidence>
<evidence type="ECO:0000259" key="1">
    <source>
        <dbReference type="Pfam" id="PF22600"/>
    </source>
</evidence>
<accession>A0A0G4FTK8</accession>
<dbReference type="SUPFAM" id="SSF81301">
    <property type="entry name" value="Nucleotidyltransferase"/>
    <property type="match status" value="1"/>
</dbReference>
<dbReference type="PANTHER" id="PTHR12271:SF40">
    <property type="entry name" value="POLY(A) RNA POLYMERASE GLD2"/>
    <property type="match status" value="1"/>
</dbReference>
<sequence length="101" mass="11516">METVPISRARTPIVRCTLRHGDAHGKVEITFNNPLGIHNSHLLRAYFHSSRAVHMLGWLIKMWVKVRALAETGSGCLSKYVWMLLLVFWAQTRSPPLLPNL</sequence>
<dbReference type="VEuPathDB" id="CryptoDB:Vbra_5933"/>
<protein>
    <recommendedName>
        <fullName evidence="1">Poly(A) RNA polymerase mitochondrial-like central palm domain-containing protein</fullName>
    </recommendedName>
</protein>